<dbReference type="RefSeq" id="WP_095071943.1">
    <property type="nucleotide sequence ID" value="NZ_LT899436.1"/>
</dbReference>
<reference evidence="1 2" key="1">
    <citation type="submission" date="2017-07" db="EMBL/GenBank/DDBJ databases">
        <authorList>
            <person name="Sun Z.S."/>
            <person name="Albrecht U."/>
            <person name="Echele G."/>
            <person name="Lee C.C."/>
        </authorList>
    </citation>
    <scope>NUCLEOTIDE SEQUENCE [LARGE SCALE GENOMIC DNA]</scope>
    <source>
        <strain evidence="2">type strain: KCTC 22618</strain>
    </source>
</reference>
<sequence>MKPEHKKSKRLKEVRGILKRQHQIWKQKQSLGYIKLEKPIRHGWFKEIVITQNVDRYKNKKEILELYDAIEKKFWGRTKEEADQQWFHQISKYLIYKDFPTVSKRQFNRLSYKAQKMCTVYSYRTEDKKLRKRFYVRIPKSAYRIKYTRAYITHSKRIDPELESEDALLDNKLLRNRYYKANAKFCGWNRKDYWTTQDFTKDKLKAKKQLKALQNYPIAAILNGKVTWERD</sequence>
<dbReference type="AlphaFoldDB" id="A0A238U9I0"/>
<name>A0A238U9I0_9FLAO</name>
<evidence type="ECO:0000313" key="1">
    <source>
        <dbReference type="EMBL" id="SNR15849.1"/>
    </source>
</evidence>
<accession>A0A238U9I0</accession>
<evidence type="ECO:0000313" key="2">
    <source>
        <dbReference type="Proteomes" id="UP000215214"/>
    </source>
</evidence>
<dbReference type="EMBL" id="LT899436">
    <property type="protein sequence ID" value="SNR15849.1"/>
    <property type="molecule type" value="Genomic_DNA"/>
</dbReference>
<protein>
    <submittedName>
        <fullName evidence="1">Uncharacterized protein</fullName>
    </submittedName>
</protein>
<dbReference type="OrthoDB" id="1186156at2"/>
<proteinExistence type="predicted"/>
<dbReference type="KEGG" id="tje:TJEJU_2155"/>
<gene>
    <name evidence="1" type="ORF">TJEJU_2155</name>
</gene>
<dbReference type="Proteomes" id="UP000215214">
    <property type="component" value="Chromosome TJEJU"/>
</dbReference>
<keyword evidence="2" id="KW-1185">Reference proteome</keyword>
<organism evidence="1 2">
    <name type="scientific">Tenacibaculum jejuense</name>
    <dbReference type="NCBI Taxonomy" id="584609"/>
    <lineage>
        <taxon>Bacteria</taxon>
        <taxon>Pseudomonadati</taxon>
        <taxon>Bacteroidota</taxon>
        <taxon>Flavobacteriia</taxon>
        <taxon>Flavobacteriales</taxon>
        <taxon>Flavobacteriaceae</taxon>
        <taxon>Tenacibaculum</taxon>
    </lineage>
</organism>